<organism evidence="13 14">
    <name type="scientific">Methylocella tundrae</name>
    <dbReference type="NCBI Taxonomy" id="227605"/>
    <lineage>
        <taxon>Bacteria</taxon>
        <taxon>Pseudomonadati</taxon>
        <taxon>Pseudomonadota</taxon>
        <taxon>Alphaproteobacteria</taxon>
        <taxon>Hyphomicrobiales</taxon>
        <taxon>Beijerinckiaceae</taxon>
        <taxon>Methylocella</taxon>
    </lineage>
</organism>
<sequence>MVSAAHLEKLNGEQRRAVEHGVGRADGAIGGPLLIIAGAGSGKTNTLAHRVAHLIVNGADPRRILLMTFSRRAAAEMSRRVERICGAALGRNAGAVTDALAWAGTFHGIGARLLRDYAEQIGLDPGFTIHDREDSADLLNLARHELGFSRMETRFPTKGTCLAIYSRAVNAELPLDDALRDFYPWCAGWSVQLRELFAAYVEAKQTQNVLDYDDLLLYWAQTVSDPLLADDIGGRFDHVLVDEYQDTNRLQSSILKALKPGGEGLTVVGDDAQSIYSFRAASVRNILDFPAAFSPPAEIITLDRNYRSTQPILAAANGVIDLASERFTKNLWTERQSGDRPRLVSVRDEADQARYVVEKILENREGGAALKLQAVLFRASHHSGPLEVELTRRNIPFVKFGGLKFLDSAHVKDMLAMLRFAQNPRDRVAGFRLMQLLPGVGPTSAQRALDLMADRPDPFSALSSMPAPPRAGADWVSFVETLLRLGAGEDGWPAEIAQARRWYEPHLDRIHEDASSRQADLLQLEQIAAGYPSRERFLTELTLDPPDATSDQAGAPHLDEDYLILSTIHSAKGQEWRSVFILNVVDGCIPSDLGAGTTAEIEEERRLLYVAMTRAKDDLHLVLPQRFFTHGQNAQGDRHVYAARTRFIPTALLRLFEIAAWPLATAGDGRRAAAGARRCRRTHARHVAIGSSAMCNLYSMTRGQQAIRELARVMNDRTGNLPPFPGIFPDYAAPIVRNQPDGRELVMARWGMPSPVFALKGKKSDPGVTNVRNVKSPHWRRWLAVEHRALIPFTSFSENEALPDGSRPPVWFAFDESRPLAFFAGIWTNWTSVRKVKEGETNNDIFAFLTTEPNAVVAPIHPKAMPVILTTRQEIDVWMDAPATEALKLQRPLPDDALMIVARGQKKDEGGLAA</sequence>
<feature type="domain" description="UvrD-like helicase ATP-binding" evidence="11">
    <location>
        <begin position="16"/>
        <end position="309"/>
    </location>
</feature>
<dbReference type="Gene3D" id="3.90.1680.20">
    <property type="match status" value="2"/>
</dbReference>
<evidence type="ECO:0000256" key="8">
    <source>
        <dbReference type="ARBA" id="ARBA00034808"/>
    </source>
</evidence>
<name>A0A8B6M3Y7_METTU</name>
<comment type="catalytic activity">
    <reaction evidence="9">
        <text>ATP + H2O = ADP + phosphate + H(+)</text>
        <dbReference type="Rhea" id="RHEA:13065"/>
        <dbReference type="ChEBI" id="CHEBI:15377"/>
        <dbReference type="ChEBI" id="CHEBI:15378"/>
        <dbReference type="ChEBI" id="CHEBI:30616"/>
        <dbReference type="ChEBI" id="CHEBI:43474"/>
        <dbReference type="ChEBI" id="CHEBI:456216"/>
        <dbReference type="EC" id="5.6.2.4"/>
    </reaction>
</comment>
<dbReference type="InterPro" id="IPR027417">
    <property type="entry name" value="P-loop_NTPase"/>
</dbReference>
<evidence type="ECO:0000256" key="3">
    <source>
        <dbReference type="ARBA" id="ARBA00022801"/>
    </source>
</evidence>
<dbReference type="Pfam" id="PF00580">
    <property type="entry name" value="UvrD-helicase"/>
    <property type="match status" value="1"/>
</dbReference>
<dbReference type="GO" id="GO:0043138">
    <property type="term" value="F:3'-5' DNA helicase activity"/>
    <property type="evidence" value="ECO:0007669"/>
    <property type="project" value="UniProtKB-EC"/>
</dbReference>
<keyword evidence="5 10" id="KW-0067">ATP-binding</keyword>
<keyword evidence="6" id="KW-0413">Isomerase</keyword>
<dbReference type="Pfam" id="PF02586">
    <property type="entry name" value="SRAP"/>
    <property type="match status" value="1"/>
</dbReference>
<dbReference type="PROSITE" id="PS51198">
    <property type="entry name" value="UVRD_HELICASE_ATP_BIND"/>
    <property type="match status" value="1"/>
</dbReference>
<dbReference type="InterPro" id="IPR036590">
    <property type="entry name" value="SRAP-like"/>
</dbReference>
<dbReference type="GO" id="GO:0005524">
    <property type="term" value="F:ATP binding"/>
    <property type="evidence" value="ECO:0007669"/>
    <property type="project" value="UniProtKB-UniRule"/>
</dbReference>
<dbReference type="CDD" id="cd17932">
    <property type="entry name" value="DEXQc_UvrD"/>
    <property type="match status" value="1"/>
</dbReference>
<evidence type="ECO:0000313" key="14">
    <source>
        <dbReference type="Proteomes" id="UP000485880"/>
    </source>
</evidence>
<evidence type="ECO:0000259" key="12">
    <source>
        <dbReference type="PROSITE" id="PS51217"/>
    </source>
</evidence>
<feature type="domain" description="UvrD-like helicase C-terminal" evidence="12">
    <location>
        <begin position="310"/>
        <end position="573"/>
    </location>
</feature>
<comment type="catalytic activity">
    <reaction evidence="7">
        <text>Couples ATP hydrolysis with the unwinding of duplex DNA by translocating in the 3'-5' direction.</text>
        <dbReference type="EC" id="5.6.2.4"/>
    </reaction>
</comment>
<dbReference type="GO" id="GO:0005829">
    <property type="term" value="C:cytosol"/>
    <property type="evidence" value="ECO:0007669"/>
    <property type="project" value="TreeGrafter"/>
</dbReference>
<accession>A0A8B6M3Y7</accession>
<dbReference type="EC" id="5.6.2.4" evidence="8"/>
<evidence type="ECO:0000313" key="13">
    <source>
        <dbReference type="EMBL" id="VTZ48842.1"/>
    </source>
</evidence>
<evidence type="ECO:0000256" key="10">
    <source>
        <dbReference type="PROSITE-ProRule" id="PRU00560"/>
    </source>
</evidence>
<dbReference type="Proteomes" id="UP000485880">
    <property type="component" value="Unassembled WGS sequence"/>
</dbReference>
<evidence type="ECO:0000256" key="7">
    <source>
        <dbReference type="ARBA" id="ARBA00034617"/>
    </source>
</evidence>
<reference evidence="13 14" key="1">
    <citation type="submission" date="2019-05" db="EMBL/GenBank/DDBJ databases">
        <authorList>
            <person name="Farhan Ul Haque M."/>
        </authorList>
    </citation>
    <scope>NUCLEOTIDE SEQUENCE [LARGE SCALE GENOMIC DNA]</scope>
    <source>
        <strain evidence="13">2</strain>
    </source>
</reference>
<feature type="binding site" evidence="10">
    <location>
        <begin position="37"/>
        <end position="44"/>
    </location>
    <ligand>
        <name>ATP</name>
        <dbReference type="ChEBI" id="CHEBI:30616"/>
    </ligand>
</feature>
<dbReference type="InterPro" id="IPR013986">
    <property type="entry name" value="DExx_box_DNA_helicase_dom_sf"/>
</dbReference>
<dbReference type="GO" id="GO:0003697">
    <property type="term" value="F:single-stranded DNA binding"/>
    <property type="evidence" value="ECO:0007669"/>
    <property type="project" value="InterPro"/>
</dbReference>
<dbReference type="SUPFAM" id="SSF52540">
    <property type="entry name" value="P-loop containing nucleoside triphosphate hydrolases"/>
    <property type="match status" value="1"/>
</dbReference>
<dbReference type="InterPro" id="IPR000212">
    <property type="entry name" value="DNA_helicase_UvrD/REP"/>
</dbReference>
<keyword evidence="4 10" id="KW-0347">Helicase</keyword>
<dbReference type="GO" id="GO:0000725">
    <property type="term" value="P:recombinational repair"/>
    <property type="evidence" value="ECO:0007669"/>
    <property type="project" value="TreeGrafter"/>
</dbReference>
<dbReference type="EMBL" id="CABFMQ020000013">
    <property type="protein sequence ID" value="VTZ48842.1"/>
    <property type="molecule type" value="Genomic_DNA"/>
</dbReference>
<keyword evidence="3 10" id="KW-0378">Hydrolase</keyword>
<dbReference type="Gene3D" id="1.10.486.10">
    <property type="entry name" value="PCRA, domain 4"/>
    <property type="match status" value="1"/>
</dbReference>
<dbReference type="SUPFAM" id="SSF143081">
    <property type="entry name" value="BB1717-like"/>
    <property type="match status" value="1"/>
</dbReference>
<evidence type="ECO:0000256" key="5">
    <source>
        <dbReference type="ARBA" id="ARBA00022840"/>
    </source>
</evidence>
<dbReference type="PROSITE" id="PS51217">
    <property type="entry name" value="UVRD_HELICASE_CTER"/>
    <property type="match status" value="1"/>
</dbReference>
<evidence type="ECO:0000256" key="9">
    <source>
        <dbReference type="ARBA" id="ARBA00048988"/>
    </source>
</evidence>
<dbReference type="InterPro" id="IPR003738">
    <property type="entry name" value="SRAP"/>
</dbReference>
<dbReference type="GO" id="GO:0106300">
    <property type="term" value="P:protein-DNA covalent cross-linking repair"/>
    <property type="evidence" value="ECO:0007669"/>
    <property type="project" value="InterPro"/>
</dbReference>
<evidence type="ECO:0000256" key="1">
    <source>
        <dbReference type="ARBA" id="ARBA00009922"/>
    </source>
</evidence>
<evidence type="ECO:0000256" key="6">
    <source>
        <dbReference type="ARBA" id="ARBA00023235"/>
    </source>
</evidence>
<dbReference type="CDD" id="cd18807">
    <property type="entry name" value="SF1_C_UvrD"/>
    <property type="match status" value="1"/>
</dbReference>
<dbReference type="Pfam" id="PF13361">
    <property type="entry name" value="UvrD_C"/>
    <property type="match status" value="2"/>
</dbReference>
<keyword evidence="2 10" id="KW-0547">Nucleotide-binding</keyword>
<comment type="similarity">
    <text evidence="1">Belongs to the helicase family. UvrD subfamily.</text>
</comment>
<dbReference type="PANTHER" id="PTHR11070">
    <property type="entry name" value="UVRD / RECB / PCRA DNA HELICASE FAMILY MEMBER"/>
    <property type="match status" value="1"/>
</dbReference>
<dbReference type="InterPro" id="IPR014017">
    <property type="entry name" value="DNA_helicase_UvrD-like_C"/>
</dbReference>
<comment type="caution">
    <text evidence="13">The sequence shown here is derived from an EMBL/GenBank/DDBJ whole genome shotgun (WGS) entry which is preliminary data.</text>
</comment>
<evidence type="ECO:0000256" key="2">
    <source>
        <dbReference type="ARBA" id="ARBA00022741"/>
    </source>
</evidence>
<dbReference type="AlphaFoldDB" id="A0A8B6M3Y7"/>
<proteinExistence type="inferred from homology"/>
<gene>
    <name evidence="13" type="ORF">MPC4_110142</name>
</gene>
<dbReference type="Gene3D" id="1.10.10.160">
    <property type="match status" value="1"/>
</dbReference>
<dbReference type="GO" id="GO:0016787">
    <property type="term" value="F:hydrolase activity"/>
    <property type="evidence" value="ECO:0007669"/>
    <property type="project" value="UniProtKB-UniRule"/>
</dbReference>
<dbReference type="InterPro" id="IPR014016">
    <property type="entry name" value="UvrD-like_ATP-bd"/>
</dbReference>
<evidence type="ECO:0000259" key="11">
    <source>
        <dbReference type="PROSITE" id="PS51198"/>
    </source>
</evidence>
<protein>
    <recommendedName>
        <fullName evidence="8">DNA 3'-5' helicase</fullName>
        <ecNumber evidence="8">5.6.2.4</ecNumber>
    </recommendedName>
</protein>
<evidence type="ECO:0000256" key="4">
    <source>
        <dbReference type="ARBA" id="ARBA00022806"/>
    </source>
</evidence>
<dbReference type="Gene3D" id="3.40.50.300">
    <property type="entry name" value="P-loop containing nucleotide triphosphate hydrolases"/>
    <property type="match status" value="2"/>
</dbReference>
<keyword evidence="14" id="KW-1185">Reference proteome</keyword>
<dbReference type="PANTHER" id="PTHR11070:SF3">
    <property type="entry name" value="DNA 3'-5' HELICASE"/>
    <property type="match status" value="1"/>
</dbReference>